<evidence type="ECO:0000313" key="3">
    <source>
        <dbReference type="Proteomes" id="UP000756132"/>
    </source>
</evidence>
<accession>A0A9Q8UT58</accession>
<reference evidence="2" key="2">
    <citation type="journal article" date="2022" name="Microb. Genom.">
        <title>A chromosome-scale genome assembly of the tomato pathogen Cladosporium fulvum reveals a compartmentalized genome architecture and the presence of a dispensable chromosome.</title>
        <authorList>
            <person name="Zaccaron A.Z."/>
            <person name="Chen L.H."/>
            <person name="Samaras A."/>
            <person name="Stergiopoulos I."/>
        </authorList>
    </citation>
    <scope>NUCLEOTIDE SEQUENCE</scope>
    <source>
        <strain evidence="2">Race5_Kim</strain>
    </source>
</reference>
<reference evidence="2" key="1">
    <citation type="submission" date="2021-12" db="EMBL/GenBank/DDBJ databases">
        <authorList>
            <person name="Zaccaron A."/>
            <person name="Stergiopoulos I."/>
        </authorList>
    </citation>
    <scope>NUCLEOTIDE SEQUENCE</scope>
    <source>
        <strain evidence="2">Race5_Kim</strain>
    </source>
</reference>
<feature type="region of interest" description="Disordered" evidence="1">
    <location>
        <begin position="1"/>
        <end position="22"/>
    </location>
</feature>
<dbReference type="AlphaFoldDB" id="A0A9Q8UT58"/>
<dbReference type="RefSeq" id="XP_047765811.1">
    <property type="nucleotide sequence ID" value="XM_047908137.1"/>
</dbReference>
<organism evidence="2 3">
    <name type="scientific">Passalora fulva</name>
    <name type="common">Tomato leaf mold</name>
    <name type="synonym">Cladosporium fulvum</name>
    <dbReference type="NCBI Taxonomy" id="5499"/>
    <lineage>
        <taxon>Eukaryota</taxon>
        <taxon>Fungi</taxon>
        <taxon>Dikarya</taxon>
        <taxon>Ascomycota</taxon>
        <taxon>Pezizomycotina</taxon>
        <taxon>Dothideomycetes</taxon>
        <taxon>Dothideomycetidae</taxon>
        <taxon>Mycosphaerellales</taxon>
        <taxon>Mycosphaerellaceae</taxon>
        <taxon>Fulvia</taxon>
    </lineage>
</organism>
<sequence>MVQTILGSISIQSQDQNPLDGYDPDSLAKIRVASNLQASYVDIHAVAKDGLPSNARDPTAPTA</sequence>
<gene>
    <name evidence="2" type="ORF">CLAFUR5_08989</name>
</gene>
<feature type="compositionally biased region" description="Polar residues" evidence="1">
    <location>
        <begin position="1"/>
        <end position="17"/>
    </location>
</feature>
<evidence type="ECO:0000256" key="1">
    <source>
        <dbReference type="SAM" id="MobiDB-lite"/>
    </source>
</evidence>
<dbReference type="KEGG" id="ffu:CLAFUR5_08989"/>
<name>A0A9Q8UT58_PASFU</name>
<protein>
    <submittedName>
        <fullName evidence="2">Uncharacterized protein</fullName>
    </submittedName>
</protein>
<proteinExistence type="predicted"/>
<keyword evidence="3" id="KW-1185">Reference proteome</keyword>
<dbReference type="GeneID" id="71988867"/>
<dbReference type="Proteomes" id="UP000756132">
    <property type="component" value="Chromosome 9"/>
</dbReference>
<dbReference type="EMBL" id="CP090171">
    <property type="protein sequence ID" value="UJO21445.1"/>
    <property type="molecule type" value="Genomic_DNA"/>
</dbReference>
<evidence type="ECO:0000313" key="2">
    <source>
        <dbReference type="EMBL" id="UJO21445.1"/>
    </source>
</evidence>